<reference evidence="1 2" key="1">
    <citation type="submission" date="2018-07" db="EMBL/GenBank/DDBJ databases">
        <title>Genome sequence of Azospirillum sp. ATCC 49961.</title>
        <authorList>
            <person name="Sant'Anna F.H."/>
            <person name="Baldani J.I."/>
            <person name="Zilli J.E."/>
            <person name="Reis V.M."/>
            <person name="Hartmann A."/>
            <person name="Cruz L."/>
            <person name="de Souza E.M."/>
            <person name="de Oliveira Pedrosa F."/>
            <person name="Passaglia L.M.P."/>
        </authorList>
    </citation>
    <scope>NUCLEOTIDE SEQUENCE [LARGE SCALE GENOMIC DNA]</scope>
    <source>
        <strain evidence="1 2">ATCC 49961</strain>
    </source>
</reference>
<keyword evidence="2" id="KW-1185">Reference proteome</keyword>
<protein>
    <submittedName>
        <fullName evidence="1">Uncharacterized protein</fullName>
    </submittedName>
</protein>
<evidence type="ECO:0000313" key="1">
    <source>
        <dbReference type="EMBL" id="KAA0679067.1"/>
    </source>
</evidence>
<organism evidence="1 2">
    <name type="scientific">Roseomonas genomospecies 6</name>
    <dbReference type="NCBI Taxonomy" id="214106"/>
    <lineage>
        <taxon>Bacteria</taxon>
        <taxon>Pseudomonadati</taxon>
        <taxon>Pseudomonadota</taxon>
        <taxon>Alphaproteobacteria</taxon>
        <taxon>Acetobacterales</taxon>
        <taxon>Roseomonadaceae</taxon>
        <taxon>Roseomonas</taxon>
    </lineage>
</organism>
<sequence length="81" mass="8544">MPPFLVPPFPVPPFPVLPFPASLAAPGSGPPRWVTTAVIIPRRARNRATLTIASPLRDGPWVIITSGMESSAGQPSGATFR</sequence>
<accession>A0A9W7TYB1</accession>
<gene>
    <name evidence="1" type="ORF">DS843_18395</name>
</gene>
<dbReference type="EMBL" id="QOKW01000014">
    <property type="protein sequence ID" value="KAA0679067.1"/>
    <property type="molecule type" value="Genomic_DNA"/>
</dbReference>
<proteinExistence type="predicted"/>
<dbReference type="Proteomes" id="UP000480854">
    <property type="component" value="Unassembled WGS sequence"/>
</dbReference>
<evidence type="ECO:0000313" key="2">
    <source>
        <dbReference type="Proteomes" id="UP000480854"/>
    </source>
</evidence>
<comment type="caution">
    <text evidence="1">The sequence shown here is derived from an EMBL/GenBank/DDBJ whole genome shotgun (WGS) entry which is preliminary data.</text>
</comment>
<name>A0A9W7TYB1_9PROT</name>
<dbReference type="AlphaFoldDB" id="A0A9W7TYB1"/>